<reference evidence="3" key="1">
    <citation type="submission" date="2020-04" db="EMBL/GenBank/DDBJ databases">
        <authorList>
            <person name="Alioto T."/>
            <person name="Alioto T."/>
            <person name="Gomez Garrido J."/>
        </authorList>
    </citation>
    <scope>NUCLEOTIDE SEQUENCE</scope>
    <source>
        <strain evidence="3">A484AB</strain>
    </source>
</reference>
<protein>
    <submittedName>
        <fullName evidence="3">Uncharacterized protein</fullName>
    </submittedName>
</protein>
<gene>
    <name evidence="3" type="ORF">PACLA_8A029775</name>
</gene>
<dbReference type="EMBL" id="CACRXK020000634">
    <property type="protein sequence ID" value="CAB3983613.1"/>
    <property type="molecule type" value="Genomic_DNA"/>
</dbReference>
<sequence length="235" mass="27604">MLRKRPGVRKRQQGAAMSVLQLEENKKSPKKSMVWSKAKDLILLKEIAAEGVMSNKPRSRERGMQWQRIADNITALGQGVTSRAVRDHYNVMAKKYRARMAQEERSTGEGGAELTEAESLLEELIHIEGEMERQVENENEENQQRIEQERGQALEMRERAMETLGQTRKRTRQNGEGSGKEQKRRRSGDMMKWLQERVELEKEEKKAKREEEREYHEVQRVQQEEMTQAMHQTQQ</sequence>
<evidence type="ECO:0000256" key="1">
    <source>
        <dbReference type="SAM" id="Coils"/>
    </source>
</evidence>
<evidence type="ECO:0000313" key="4">
    <source>
        <dbReference type="Proteomes" id="UP001152795"/>
    </source>
</evidence>
<dbReference type="Proteomes" id="UP001152795">
    <property type="component" value="Unassembled WGS sequence"/>
</dbReference>
<dbReference type="OrthoDB" id="5989387at2759"/>
<evidence type="ECO:0000256" key="2">
    <source>
        <dbReference type="SAM" id="MobiDB-lite"/>
    </source>
</evidence>
<keyword evidence="4" id="KW-1185">Reference proteome</keyword>
<evidence type="ECO:0000313" key="3">
    <source>
        <dbReference type="EMBL" id="CAB3983613.1"/>
    </source>
</evidence>
<dbReference type="AlphaFoldDB" id="A0A6S7G0L3"/>
<feature type="compositionally biased region" description="Basic residues" evidence="2">
    <location>
        <begin position="1"/>
        <end position="12"/>
    </location>
</feature>
<comment type="caution">
    <text evidence="3">The sequence shown here is derived from an EMBL/GenBank/DDBJ whole genome shotgun (WGS) entry which is preliminary data.</text>
</comment>
<feature type="region of interest" description="Disordered" evidence="2">
    <location>
        <begin position="1"/>
        <end position="31"/>
    </location>
</feature>
<name>A0A6S7G0L3_PARCT</name>
<organism evidence="3 4">
    <name type="scientific">Paramuricea clavata</name>
    <name type="common">Red gorgonian</name>
    <name type="synonym">Violescent sea-whip</name>
    <dbReference type="NCBI Taxonomy" id="317549"/>
    <lineage>
        <taxon>Eukaryota</taxon>
        <taxon>Metazoa</taxon>
        <taxon>Cnidaria</taxon>
        <taxon>Anthozoa</taxon>
        <taxon>Octocorallia</taxon>
        <taxon>Malacalcyonacea</taxon>
        <taxon>Plexauridae</taxon>
        <taxon>Paramuricea</taxon>
    </lineage>
</organism>
<feature type="compositionally biased region" description="Basic and acidic residues" evidence="2">
    <location>
        <begin position="194"/>
        <end position="223"/>
    </location>
</feature>
<proteinExistence type="predicted"/>
<keyword evidence="1" id="KW-0175">Coiled coil</keyword>
<accession>A0A6S7G0L3</accession>
<feature type="coiled-coil region" evidence="1">
    <location>
        <begin position="117"/>
        <end position="159"/>
    </location>
</feature>
<feature type="region of interest" description="Disordered" evidence="2">
    <location>
        <begin position="163"/>
        <end position="235"/>
    </location>
</feature>